<evidence type="ECO:0000313" key="2">
    <source>
        <dbReference type="EMBL" id="GIY85023.1"/>
    </source>
</evidence>
<accession>A0AAV4WU09</accession>
<gene>
    <name evidence="2" type="ORF">CEXT_86171</name>
</gene>
<dbReference type="EMBL" id="BPLR01016605">
    <property type="protein sequence ID" value="GIY85023.1"/>
    <property type="molecule type" value="Genomic_DNA"/>
</dbReference>
<feature type="compositionally biased region" description="Basic residues" evidence="1">
    <location>
        <begin position="57"/>
        <end position="66"/>
    </location>
</feature>
<evidence type="ECO:0000313" key="3">
    <source>
        <dbReference type="Proteomes" id="UP001054945"/>
    </source>
</evidence>
<dbReference type="Proteomes" id="UP001054945">
    <property type="component" value="Unassembled WGS sequence"/>
</dbReference>
<name>A0AAV4WU09_CAEEX</name>
<organism evidence="2 3">
    <name type="scientific">Caerostris extrusa</name>
    <name type="common">Bark spider</name>
    <name type="synonym">Caerostris bankana</name>
    <dbReference type="NCBI Taxonomy" id="172846"/>
    <lineage>
        <taxon>Eukaryota</taxon>
        <taxon>Metazoa</taxon>
        <taxon>Ecdysozoa</taxon>
        <taxon>Arthropoda</taxon>
        <taxon>Chelicerata</taxon>
        <taxon>Arachnida</taxon>
        <taxon>Araneae</taxon>
        <taxon>Araneomorphae</taxon>
        <taxon>Entelegynae</taxon>
        <taxon>Araneoidea</taxon>
        <taxon>Araneidae</taxon>
        <taxon>Caerostris</taxon>
    </lineage>
</organism>
<reference evidence="2 3" key="1">
    <citation type="submission" date="2021-06" db="EMBL/GenBank/DDBJ databases">
        <title>Caerostris extrusa draft genome.</title>
        <authorList>
            <person name="Kono N."/>
            <person name="Arakawa K."/>
        </authorList>
    </citation>
    <scope>NUCLEOTIDE SEQUENCE [LARGE SCALE GENOMIC DNA]</scope>
</reference>
<proteinExistence type="predicted"/>
<protein>
    <submittedName>
        <fullName evidence="2">Uncharacterized protein</fullName>
    </submittedName>
</protein>
<comment type="caution">
    <text evidence="2">The sequence shown here is derived from an EMBL/GenBank/DDBJ whole genome shotgun (WGS) entry which is preliminary data.</text>
</comment>
<feature type="region of interest" description="Disordered" evidence="1">
    <location>
        <begin position="53"/>
        <end position="81"/>
    </location>
</feature>
<keyword evidence="3" id="KW-1185">Reference proteome</keyword>
<dbReference type="AlphaFoldDB" id="A0AAV4WU09"/>
<sequence length="136" mass="15223">MEWRGKVLDMGKTLKVDAIELSFTLVSVQEPFRSSSAFLVSVLSQPPSIDCKVAPDRKRRRNRTKSSLHSIVPQSDAHPYPPQALVFHREFKRGRGKGGSSLPWGGWGRGQCYWSVANLSPIDSLLVLLLSFLVCR</sequence>
<evidence type="ECO:0000256" key="1">
    <source>
        <dbReference type="SAM" id="MobiDB-lite"/>
    </source>
</evidence>